<accession>A0ACC1I4D8</accession>
<proteinExistence type="predicted"/>
<evidence type="ECO:0000313" key="1">
    <source>
        <dbReference type="EMBL" id="KAJ1887579.1"/>
    </source>
</evidence>
<keyword evidence="2" id="KW-1185">Reference proteome</keyword>
<dbReference type="EMBL" id="JANBPG010001961">
    <property type="protein sequence ID" value="KAJ1887579.1"/>
    <property type="molecule type" value="Genomic_DNA"/>
</dbReference>
<name>A0ACC1I4D8_9FUNG</name>
<evidence type="ECO:0000313" key="2">
    <source>
        <dbReference type="Proteomes" id="UP001150581"/>
    </source>
</evidence>
<organism evidence="1 2">
    <name type="scientific">Kickxella alabastrina</name>
    <dbReference type="NCBI Taxonomy" id="61397"/>
    <lineage>
        <taxon>Eukaryota</taxon>
        <taxon>Fungi</taxon>
        <taxon>Fungi incertae sedis</taxon>
        <taxon>Zoopagomycota</taxon>
        <taxon>Kickxellomycotina</taxon>
        <taxon>Kickxellomycetes</taxon>
        <taxon>Kickxellales</taxon>
        <taxon>Kickxellaceae</taxon>
        <taxon>Kickxella</taxon>
    </lineage>
</organism>
<dbReference type="Proteomes" id="UP001150581">
    <property type="component" value="Unassembled WGS sequence"/>
</dbReference>
<sequence length="1094" mass="115921">MVGPNSAAPASAAQKKRMSLLQMTPSTAHTASTPDLSSDIIPELFDYEKGRPRSWSVRSEDDLRRQSRQYANHTPPNALIWNGSRRGSTLGQTSPSSPSSPSSPPMPISASAFFSEESGAEKLQDHRSRNATNSVRAASIRSSARSSMLFGDGFFDNIVSRSQPQVATTFAGGARTIEARGKVVAQAQAQAQAQTQAQSQQPGSSRMRSRSRPVSFYGVPASMSGRKNVLNMLRPLATRDTPSEAPSSTTDNDGTASTLSTSESASASASASESESVPASAAAISISTAVAAAPTKPNDATSIVAVDSILASDTAPTKNTGASSSDECKDSRHTETDTTSSAEQLTPRTSAARYGLVSDPVVEPVSAVITTHDVVVGFDEPQQHQHQQKQPDSLPDQSVSMWSKLAWLTLRSLSNAGQKQADSEPVAHKAAVDRLRDIESKQPTASKVDSAPASDSSASTDSAISPDAPNSAEDIATSTGSTVIAAADESLGSSVAVEQGVLSREAVDNSPNAADGNLSAETETRMAVAIATKPAKVASTSTGWFRGWLGTHRDANNSNVAESVSALDGRRSIQLSENNTNSEVGPPQANALDTPHSLSVTGTGASTSTLLAPKNGQSSPNADVPDSRSHNPHPQGNMLLPDLDIGDRILAASNVAPTDSEPPAQSRCSTASSSKSSNSSNGDACDTTIYKDGRPLHKRLRTIGKSVFESFVDMAPDWARTIVRGKTGADTLGQSGITSDNGGEQLTSGQIRESMDEGAKSLGRIAVIGVHGWFPIRMVQMIAGEPTGKSEKFCLMMRDALKSYLLESHGVEIDDEEITLFPLVGEGRIEDRVELLLSQITDTDEPADKSHPENAPARSESRAASDIVSLSATATASTKGKRKSIAITTAAKEAVAVDSSSSNPTGKQSVVMADALMPKRSMRAEILKAADTVFVVTHSQGTPVSAMLLERLIELAIVDTGRQRVGMLAMAGISHGPFPYLKDNLVIRYLESEAARELFELMDPSSYQSQRYVASLSTILHKGVRLICTGSWVDEVVPLYSAILQGVSHPNVYRAVYIDAPHYLDDFLTNLIVFALRLRNMDIYDHDLLIHLSE</sequence>
<reference evidence="1" key="1">
    <citation type="submission" date="2022-07" db="EMBL/GenBank/DDBJ databases">
        <title>Phylogenomic reconstructions and comparative analyses of Kickxellomycotina fungi.</title>
        <authorList>
            <person name="Reynolds N.K."/>
            <person name="Stajich J.E."/>
            <person name="Barry K."/>
            <person name="Grigoriev I.V."/>
            <person name="Crous P."/>
            <person name="Smith M.E."/>
        </authorList>
    </citation>
    <scope>NUCLEOTIDE SEQUENCE</scope>
    <source>
        <strain evidence="1">Benny 63K</strain>
    </source>
</reference>
<comment type="caution">
    <text evidence="1">The sequence shown here is derived from an EMBL/GenBank/DDBJ whole genome shotgun (WGS) entry which is preliminary data.</text>
</comment>
<gene>
    <name evidence="1" type="ORF">LPJ66_009038</name>
</gene>
<feature type="non-terminal residue" evidence="1">
    <location>
        <position position="1094"/>
    </location>
</feature>
<protein>
    <submittedName>
        <fullName evidence="1">Uncharacterized protein</fullName>
    </submittedName>
</protein>